<evidence type="ECO:0000313" key="5">
    <source>
        <dbReference type="EMBL" id="KRT82818.1"/>
    </source>
</evidence>
<proteinExistence type="predicted"/>
<dbReference type="SUPFAM" id="SSF52058">
    <property type="entry name" value="L domain-like"/>
    <property type="match status" value="1"/>
</dbReference>
<reference evidence="5 6" key="1">
    <citation type="submission" date="2015-09" db="EMBL/GenBank/DDBJ databases">
        <title>Draft genome of the scarab beetle Oryctes borbonicus.</title>
        <authorList>
            <person name="Meyer J.M."/>
            <person name="Markov G.V."/>
            <person name="Baskaran P."/>
            <person name="Herrmann M."/>
            <person name="Sommer R.J."/>
            <person name="Roedelsperger C."/>
        </authorList>
    </citation>
    <scope>NUCLEOTIDE SEQUENCE [LARGE SCALE GENOMIC DNA]</scope>
    <source>
        <strain evidence="5">OB123</strain>
        <tissue evidence="5">Whole animal</tissue>
    </source>
</reference>
<keyword evidence="6" id="KW-1185">Reference proteome</keyword>
<dbReference type="GO" id="GO:0005615">
    <property type="term" value="C:extracellular space"/>
    <property type="evidence" value="ECO:0007669"/>
    <property type="project" value="TreeGrafter"/>
</dbReference>
<feature type="chain" id="PRO_5006668398" evidence="4">
    <location>
        <begin position="24"/>
        <end position="639"/>
    </location>
</feature>
<dbReference type="OrthoDB" id="6160824at2759"/>
<dbReference type="Proteomes" id="UP000051574">
    <property type="component" value="Unassembled WGS sequence"/>
</dbReference>
<dbReference type="InterPro" id="IPR050328">
    <property type="entry name" value="Dev_Immune_Receptor"/>
</dbReference>
<evidence type="ECO:0000256" key="3">
    <source>
        <dbReference type="ARBA" id="ARBA00022737"/>
    </source>
</evidence>
<keyword evidence="1" id="KW-0433">Leucine-rich repeat</keyword>
<evidence type="ECO:0000256" key="2">
    <source>
        <dbReference type="ARBA" id="ARBA00022729"/>
    </source>
</evidence>
<dbReference type="SUPFAM" id="SSF52047">
    <property type="entry name" value="RNI-like"/>
    <property type="match status" value="1"/>
</dbReference>
<name>A0A0T6B638_9SCAR</name>
<organism evidence="5 6">
    <name type="scientific">Oryctes borbonicus</name>
    <dbReference type="NCBI Taxonomy" id="1629725"/>
    <lineage>
        <taxon>Eukaryota</taxon>
        <taxon>Metazoa</taxon>
        <taxon>Ecdysozoa</taxon>
        <taxon>Arthropoda</taxon>
        <taxon>Hexapoda</taxon>
        <taxon>Insecta</taxon>
        <taxon>Pterygota</taxon>
        <taxon>Neoptera</taxon>
        <taxon>Endopterygota</taxon>
        <taxon>Coleoptera</taxon>
        <taxon>Polyphaga</taxon>
        <taxon>Scarabaeiformia</taxon>
        <taxon>Scarabaeidae</taxon>
        <taxon>Dynastinae</taxon>
        <taxon>Oryctes</taxon>
    </lineage>
</organism>
<accession>A0A0T6B638</accession>
<evidence type="ECO:0000313" key="6">
    <source>
        <dbReference type="Proteomes" id="UP000051574"/>
    </source>
</evidence>
<keyword evidence="3" id="KW-0677">Repeat</keyword>
<comment type="caution">
    <text evidence="5">The sequence shown here is derived from an EMBL/GenBank/DDBJ whole genome shotgun (WGS) entry which is preliminary data.</text>
</comment>
<sequence length="639" mass="74044">MQILASLLILTSLLSLQVPKINSQYSTPPWDSSENTKYLGNFDGCLCRQYITQRYTTCYDPENCRRFPRSFKPNFPEFKLATTGVENITVGDLGNCTVLEILKIEANKELKWIEEGAFVNMTKLKSLSISYNSNLQYLEGDVFEGLVGLENLTIRHNNFENIRSFSTSLQSRFMPNLKRLELNELRCTSIMEDDFQYLEGSSLVELDLVDSQVEYIHPKALLPLKNLKVLNLGENLINTSVLIDILEEFTLNNVSLRTLSLYGWGFRKYVPKDVLATIANSTITELVLSKNQFDVIFDGVFPYMPGIEILHLNYVLLSNFTFSAFSKLPKLRTLCLTGNKFQLIPKGEPCLRNLKELVVRRAGLYFNLENDTFANMTGLERLDLSCNNIRKFPRNSFRGLINLRYMNLKNSTIFFLDDRIFEELKSLTFLSLETNPFPNRTFTREIFYGLENLEELELGYCAIEKLPEHIFKYLIGLKRLDLRGNRLKMLSPVVFLPLMQLEILHLGWNVLSSWNINIFSQNHNMKDLILNNNKLTHFTQAMLEDISSLVNLDMSRNLFNCQCRNFRAFSHLNESLSFHILDLFKVPNTKCVTERYTDFTIVEYYNKKYLGPECTKTLTDIFTDYILPLLIVFIIIMLA</sequence>
<protein>
    <submittedName>
        <fullName evidence="5">Uncharacterized protein</fullName>
    </submittedName>
</protein>
<dbReference type="PANTHER" id="PTHR24373:SF275">
    <property type="entry name" value="TIR DOMAIN-CONTAINING PROTEIN"/>
    <property type="match status" value="1"/>
</dbReference>
<dbReference type="AlphaFoldDB" id="A0A0T6B638"/>
<dbReference type="EMBL" id="LJIG01009569">
    <property type="protein sequence ID" value="KRT82818.1"/>
    <property type="molecule type" value="Genomic_DNA"/>
</dbReference>
<dbReference type="PANTHER" id="PTHR24373">
    <property type="entry name" value="SLIT RELATED LEUCINE-RICH REPEAT NEURONAL PROTEIN"/>
    <property type="match status" value="1"/>
</dbReference>
<gene>
    <name evidence="5" type="ORF">AMK59_4773</name>
</gene>
<dbReference type="Pfam" id="PF13855">
    <property type="entry name" value="LRR_8"/>
    <property type="match status" value="4"/>
</dbReference>
<dbReference type="GO" id="GO:0031012">
    <property type="term" value="C:extracellular matrix"/>
    <property type="evidence" value="ECO:0007669"/>
    <property type="project" value="TreeGrafter"/>
</dbReference>
<evidence type="ECO:0000256" key="1">
    <source>
        <dbReference type="ARBA" id="ARBA00022614"/>
    </source>
</evidence>
<feature type="signal peptide" evidence="4">
    <location>
        <begin position="1"/>
        <end position="23"/>
    </location>
</feature>
<keyword evidence="2 4" id="KW-0732">Signal</keyword>
<feature type="non-terminal residue" evidence="5">
    <location>
        <position position="639"/>
    </location>
</feature>
<dbReference type="PROSITE" id="PS51450">
    <property type="entry name" value="LRR"/>
    <property type="match status" value="2"/>
</dbReference>
<evidence type="ECO:0000256" key="4">
    <source>
        <dbReference type="SAM" id="SignalP"/>
    </source>
</evidence>
<dbReference type="Gene3D" id="3.80.10.10">
    <property type="entry name" value="Ribonuclease Inhibitor"/>
    <property type="match status" value="4"/>
</dbReference>
<dbReference type="InterPro" id="IPR001611">
    <property type="entry name" value="Leu-rich_rpt"/>
</dbReference>
<dbReference type="InterPro" id="IPR032675">
    <property type="entry name" value="LRR_dom_sf"/>
</dbReference>
<dbReference type="SMART" id="SM00369">
    <property type="entry name" value="LRR_TYP"/>
    <property type="match status" value="11"/>
</dbReference>
<dbReference type="InterPro" id="IPR003591">
    <property type="entry name" value="Leu-rich_rpt_typical-subtyp"/>
</dbReference>